<keyword evidence="4" id="KW-0436">Ligase</keyword>
<dbReference type="WBParaSite" id="nRc.2.0.1.t19178-RA">
    <property type="protein sequence ID" value="nRc.2.0.1.t19178-RA"/>
    <property type="gene ID" value="nRc.2.0.1.g19178"/>
</dbReference>
<dbReference type="PROSITE" id="PS51278">
    <property type="entry name" value="GATASE_TYPE_2"/>
    <property type="match status" value="1"/>
</dbReference>
<dbReference type="GO" id="GO:0006529">
    <property type="term" value="P:asparagine biosynthetic process"/>
    <property type="evidence" value="ECO:0007669"/>
    <property type="project" value="UniProtKB-KW"/>
</dbReference>
<dbReference type="GO" id="GO:0005524">
    <property type="term" value="F:ATP binding"/>
    <property type="evidence" value="ECO:0007669"/>
    <property type="project" value="UniProtKB-KW"/>
</dbReference>
<dbReference type="FunFam" id="3.40.50.620:FF:000031">
    <property type="entry name" value="Asparagine synthase B"/>
    <property type="match status" value="1"/>
</dbReference>
<reference evidence="17" key="1">
    <citation type="submission" date="2022-11" db="UniProtKB">
        <authorList>
            <consortium name="WormBaseParasite"/>
        </authorList>
    </citation>
    <scope>IDENTIFICATION</scope>
</reference>
<keyword evidence="5" id="KW-0028">Amino-acid biosynthesis</keyword>
<dbReference type="InterPro" id="IPR033738">
    <property type="entry name" value="AsnB_N"/>
</dbReference>
<dbReference type="Gene3D" id="3.40.50.620">
    <property type="entry name" value="HUPs"/>
    <property type="match status" value="1"/>
</dbReference>
<feature type="domain" description="Glutamine amidotransferase type-2" evidence="15">
    <location>
        <begin position="1"/>
        <end position="171"/>
    </location>
</feature>
<dbReference type="InterPro" id="IPR014729">
    <property type="entry name" value="Rossmann-like_a/b/a_fold"/>
</dbReference>
<keyword evidence="7 12" id="KW-0067">ATP-binding</keyword>
<evidence type="ECO:0000256" key="8">
    <source>
        <dbReference type="ARBA" id="ARBA00022888"/>
    </source>
</evidence>
<dbReference type="SUPFAM" id="SSF52402">
    <property type="entry name" value="Adenine nucleotide alpha hydrolases-like"/>
    <property type="match status" value="1"/>
</dbReference>
<keyword evidence="9" id="KW-0315">Glutamine amidotransferase</keyword>
<feature type="binding site" evidence="13">
    <location>
        <begin position="350"/>
        <end position="351"/>
    </location>
    <ligand>
        <name>ATP</name>
        <dbReference type="ChEBI" id="CHEBI:30616"/>
    </ligand>
</feature>
<evidence type="ECO:0000256" key="14">
    <source>
        <dbReference type="PIRSR" id="PIRSR001589-3"/>
    </source>
</evidence>
<sequence length="550" mass="62827">MLALTIFSTRLRHRGPDWTGIEIVGNNFFGHERLSIVDLYTGNQPLKSKCKYCRTITVANGEIYNHRKLREEGTLGKHHIYGSESDCEVILHLYEQYDQDAPKYMDGDFGFAVYDGENFLIARDPIGVVPLYQGWSDDGSIWVASEMKALMETCNKIIPFPPGHLYSSKDHEFKPWYQPKWYNKEKILREPLSYNILRETLERAVTKRLMCDVPYGVLLSGGLDSSLVASIMARKLKEQMDSESRPPPKIARLANPAGNGVELEQWYRPVLHSFSIGLIGSPDLKAAKEVAHFLGTSHHEFNFHVQEGIDSLAEVIYHLETYDVTTIRASTPMYLMSRRIKSLGIKMILSGEGADEIMGGYLYFHQAPNEVEFQRECIDRIKNLHLSDCLRANKSTAAWGLEVRVPFLDRDFLDVAMSFDPAEKLCKQGEKIEKYALRKAFDQPEDPYLPPHILWRQKEQFSDGVGYSWIDSLKEHGESQVTNGEMAEASKIFPEDTPTTKEAYLYRKIFERLFPNPACRSTVKRWIPRTDWGCSADPSGRAQKVHVAAI</sequence>
<feature type="site" description="Important for beta-aspartyl-AMP intermediate formation" evidence="14">
    <location>
        <position position="352"/>
    </location>
</feature>
<dbReference type="InterPro" id="IPR029055">
    <property type="entry name" value="Ntn_hydrolases_N"/>
</dbReference>
<comment type="pathway">
    <text evidence="1">Amino-acid biosynthesis; L-asparagine biosynthesis; L-asparagine from L-aspartate (L-Gln route): step 1/1.</text>
</comment>
<evidence type="ECO:0000313" key="16">
    <source>
        <dbReference type="Proteomes" id="UP000887565"/>
    </source>
</evidence>
<dbReference type="Pfam" id="PF13537">
    <property type="entry name" value="GATase_7"/>
    <property type="match status" value="1"/>
</dbReference>
<dbReference type="SUPFAM" id="SSF56235">
    <property type="entry name" value="N-terminal nucleophile aminohydrolases (Ntn hydrolases)"/>
    <property type="match status" value="1"/>
</dbReference>
<protein>
    <recommendedName>
        <fullName evidence="3">Asparagine synthetase [glutamine-hydrolyzing]</fullName>
        <ecNumber evidence="2">6.3.5.4</ecNumber>
    </recommendedName>
    <alternativeName>
        <fullName evidence="10">Glutamine-dependent asparagine synthetase</fullName>
    </alternativeName>
</protein>
<dbReference type="InterPro" id="IPR017932">
    <property type="entry name" value="GATase_2_dom"/>
</dbReference>
<dbReference type="Proteomes" id="UP000887565">
    <property type="component" value="Unplaced"/>
</dbReference>
<keyword evidence="16" id="KW-1185">Reference proteome</keyword>
<evidence type="ECO:0000256" key="7">
    <source>
        <dbReference type="ARBA" id="ARBA00022840"/>
    </source>
</evidence>
<evidence type="ECO:0000256" key="3">
    <source>
        <dbReference type="ARBA" id="ARBA00021389"/>
    </source>
</evidence>
<keyword evidence="8" id="KW-0061">Asparagine biosynthesis</keyword>
<dbReference type="NCBIfam" id="TIGR01536">
    <property type="entry name" value="asn_synth_AEB"/>
    <property type="match status" value="1"/>
</dbReference>
<evidence type="ECO:0000256" key="5">
    <source>
        <dbReference type="ARBA" id="ARBA00022605"/>
    </source>
</evidence>
<evidence type="ECO:0000256" key="11">
    <source>
        <dbReference type="ARBA" id="ARBA00048741"/>
    </source>
</evidence>
<organism evidence="16 17">
    <name type="scientific">Romanomermis culicivorax</name>
    <name type="common">Nematode worm</name>
    <dbReference type="NCBI Taxonomy" id="13658"/>
    <lineage>
        <taxon>Eukaryota</taxon>
        <taxon>Metazoa</taxon>
        <taxon>Ecdysozoa</taxon>
        <taxon>Nematoda</taxon>
        <taxon>Enoplea</taxon>
        <taxon>Dorylaimia</taxon>
        <taxon>Mermithida</taxon>
        <taxon>Mermithoidea</taxon>
        <taxon>Mermithidae</taxon>
        <taxon>Romanomermis</taxon>
    </lineage>
</organism>
<dbReference type="EC" id="6.3.5.4" evidence="2"/>
<dbReference type="InterPro" id="IPR050795">
    <property type="entry name" value="Asn_Synthetase"/>
</dbReference>
<name>A0A915IZP9_ROMCU</name>
<dbReference type="PANTHER" id="PTHR11772">
    <property type="entry name" value="ASPARAGINE SYNTHETASE"/>
    <property type="match status" value="1"/>
</dbReference>
<dbReference type="PANTHER" id="PTHR11772:SF2">
    <property type="entry name" value="ASPARAGINE SYNTHETASE [GLUTAMINE-HYDROLYZING]"/>
    <property type="match status" value="1"/>
</dbReference>
<keyword evidence="6 12" id="KW-0547">Nucleotide-binding</keyword>
<dbReference type="AlphaFoldDB" id="A0A915IZP9"/>
<dbReference type="InterPro" id="IPR006426">
    <property type="entry name" value="Asn_synth_AEB"/>
</dbReference>
<evidence type="ECO:0000256" key="13">
    <source>
        <dbReference type="PIRSR" id="PIRSR001589-2"/>
    </source>
</evidence>
<feature type="binding site" evidence="13">
    <location>
        <position position="218"/>
    </location>
    <ligand>
        <name>ATP</name>
        <dbReference type="ChEBI" id="CHEBI:30616"/>
    </ligand>
</feature>
<feature type="binding site" evidence="13">
    <location>
        <position position="86"/>
    </location>
    <ligand>
        <name>L-glutamine</name>
        <dbReference type="ChEBI" id="CHEBI:58359"/>
    </ligand>
</feature>
<accession>A0A915IZP9</accession>
<evidence type="ECO:0000256" key="6">
    <source>
        <dbReference type="ARBA" id="ARBA00022741"/>
    </source>
</evidence>
<dbReference type="NCBIfam" id="NF006949">
    <property type="entry name" value="PRK09431.1"/>
    <property type="match status" value="1"/>
</dbReference>
<evidence type="ECO:0000256" key="10">
    <source>
        <dbReference type="ARBA" id="ARBA00030234"/>
    </source>
</evidence>
<dbReference type="CDD" id="cd00712">
    <property type="entry name" value="AsnB"/>
    <property type="match status" value="1"/>
</dbReference>
<evidence type="ECO:0000256" key="9">
    <source>
        <dbReference type="ARBA" id="ARBA00022962"/>
    </source>
</evidence>
<dbReference type="CDD" id="cd01991">
    <property type="entry name" value="Asn_synthase_B_C"/>
    <property type="match status" value="1"/>
</dbReference>
<evidence type="ECO:0000259" key="15">
    <source>
        <dbReference type="PROSITE" id="PS51278"/>
    </source>
</evidence>
<dbReference type="PIRSF" id="PIRSF001589">
    <property type="entry name" value="Asn_synthetase_glu-h"/>
    <property type="match status" value="1"/>
</dbReference>
<dbReference type="Pfam" id="PF00733">
    <property type="entry name" value="Asn_synthase"/>
    <property type="match status" value="1"/>
</dbReference>
<comment type="catalytic activity">
    <reaction evidence="11">
        <text>L-aspartate + L-glutamine + ATP + H2O = L-asparagine + L-glutamate + AMP + diphosphate + H(+)</text>
        <dbReference type="Rhea" id="RHEA:12228"/>
        <dbReference type="ChEBI" id="CHEBI:15377"/>
        <dbReference type="ChEBI" id="CHEBI:15378"/>
        <dbReference type="ChEBI" id="CHEBI:29985"/>
        <dbReference type="ChEBI" id="CHEBI:29991"/>
        <dbReference type="ChEBI" id="CHEBI:30616"/>
        <dbReference type="ChEBI" id="CHEBI:33019"/>
        <dbReference type="ChEBI" id="CHEBI:58048"/>
        <dbReference type="ChEBI" id="CHEBI:58359"/>
        <dbReference type="ChEBI" id="CHEBI:456215"/>
        <dbReference type="EC" id="6.3.5.4"/>
    </reaction>
</comment>
<dbReference type="GO" id="GO:0005829">
    <property type="term" value="C:cytosol"/>
    <property type="evidence" value="ECO:0007669"/>
    <property type="project" value="TreeGrafter"/>
</dbReference>
<feature type="binding site" evidence="13">
    <location>
        <position position="276"/>
    </location>
    <ligand>
        <name>ATP</name>
        <dbReference type="ChEBI" id="CHEBI:30616"/>
    </ligand>
</feature>
<dbReference type="Gene3D" id="3.60.20.10">
    <property type="entry name" value="Glutamine Phosphoribosylpyrophosphate, subunit 1, domain 1"/>
    <property type="match status" value="1"/>
</dbReference>
<evidence type="ECO:0000256" key="2">
    <source>
        <dbReference type="ARBA" id="ARBA00012737"/>
    </source>
</evidence>
<dbReference type="GO" id="GO:0004066">
    <property type="term" value="F:asparagine synthase (glutamine-hydrolyzing) activity"/>
    <property type="evidence" value="ECO:0007669"/>
    <property type="project" value="UniProtKB-EC"/>
</dbReference>
<dbReference type="InterPro" id="IPR001962">
    <property type="entry name" value="Asn_synthase"/>
</dbReference>
<evidence type="ECO:0000256" key="1">
    <source>
        <dbReference type="ARBA" id="ARBA00005187"/>
    </source>
</evidence>
<evidence type="ECO:0000313" key="17">
    <source>
        <dbReference type="WBParaSite" id="nRc.2.0.1.t19178-RA"/>
    </source>
</evidence>
<evidence type="ECO:0000256" key="4">
    <source>
        <dbReference type="ARBA" id="ARBA00022598"/>
    </source>
</evidence>
<dbReference type="OMA" id="QFASKHT"/>
<proteinExistence type="predicted"/>
<evidence type="ECO:0000256" key="12">
    <source>
        <dbReference type="PIRNR" id="PIRNR001589"/>
    </source>
</evidence>